<accession>A0A1Y5PED9</accession>
<feature type="region of interest" description="Disordered" evidence="1">
    <location>
        <begin position="129"/>
        <end position="156"/>
    </location>
</feature>
<dbReference type="EMBL" id="FLQS01000020">
    <property type="protein sequence ID" value="SBS75820.1"/>
    <property type="molecule type" value="Genomic_DNA"/>
</dbReference>
<reference evidence="2" key="1">
    <citation type="submission" date="2016-03" db="EMBL/GenBank/DDBJ databases">
        <authorList>
            <person name="Ploux O."/>
        </authorList>
    </citation>
    <scope>NUCLEOTIDE SEQUENCE</scope>
    <source>
        <strain evidence="2">UC10</strain>
    </source>
</reference>
<protein>
    <submittedName>
        <fullName evidence="2">Uncharacterized protein</fullName>
    </submittedName>
</protein>
<evidence type="ECO:0000256" key="1">
    <source>
        <dbReference type="SAM" id="MobiDB-lite"/>
    </source>
</evidence>
<evidence type="ECO:0000313" key="2">
    <source>
        <dbReference type="EMBL" id="SBS75820.1"/>
    </source>
</evidence>
<organism evidence="2">
    <name type="scientific">uncultured Mycobacterium sp</name>
    <dbReference type="NCBI Taxonomy" id="171292"/>
    <lineage>
        <taxon>Bacteria</taxon>
        <taxon>Bacillati</taxon>
        <taxon>Actinomycetota</taxon>
        <taxon>Actinomycetes</taxon>
        <taxon>Mycobacteriales</taxon>
        <taxon>Mycobacteriaceae</taxon>
        <taxon>Mycobacterium</taxon>
        <taxon>environmental samples</taxon>
    </lineage>
</organism>
<gene>
    <name evidence="2" type="ORF">MHPYR_270091</name>
</gene>
<dbReference type="AlphaFoldDB" id="A0A1Y5PED9"/>
<sequence>MVKVKLYLPFASNPGEWNEPSLATTVWGSSSLLVHVTVSPTFTVRLAGANAKLVMSTAVPATGGVVDVVADAIGPMPGIPDVIPGIPTDVPPFGPKSTVGAGAFAGAEHAATPTATATQANAVREWCMKSASSAEPSPRRGPSHQEVGAAVTPTAV</sequence>
<proteinExistence type="predicted"/>
<name>A0A1Y5PED9_9MYCO</name>